<keyword evidence="3" id="KW-1185">Reference proteome</keyword>
<name>A0A516Q0D5_9ACTN</name>
<dbReference type="OrthoDB" id="9767435at2"/>
<evidence type="ECO:0000313" key="3">
    <source>
        <dbReference type="Proteomes" id="UP000319263"/>
    </source>
</evidence>
<proteinExistence type="predicted"/>
<dbReference type="RefSeq" id="WP_143986804.1">
    <property type="nucleotide sequence ID" value="NZ_CP041692.1"/>
</dbReference>
<gene>
    <name evidence="2" type="ORF">FOE78_13805</name>
</gene>
<evidence type="ECO:0000256" key="1">
    <source>
        <dbReference type="SAM" id="MobiDB-lite"/>
    </source>
</evidence>
<protein>
    <submittedName>
        <fullName evidence="2">Uncharacterized protein</fullName>
    </submittedName>
</protein>
<organism evidence="2 3">
    <name type="scientific">Microlunatus elymi</name>
    <dbReference type="NCBI Taxonomy" id="2596828"/>
    <lineage>
        <taxon>Bacteria</taxon>
        <taxon>Bacillati</taxon>
        <taxon>Actinomycetota</taxon>
        <taxon>Actinomycetes</taxon>
        <taxon>Propionibacteriales</taxon>
        <taxon>Propionibacteriaceae</taxon>
        <taxon>Microlunatus</taxon>
    </lineage>
</organism>
<feature type="region of interest" description="Disordered" evidence="1">
    <location>
        <begin position="111"/>
        <end position="149"/>
    </location>
</feature>
<dbReference type="AlphaFoldDB" id="A0A516Q0D5"/>
<accession>A0A516Q0D5</accession>
<reference evidence="2 3" key="1">
    <citation type="submission" date="2019-07" db="EMBL/GenBank/DDBJ databases">
        <title>Microlunatus dokdonensis sp. nov. isolated from the rhizospheric soil of the wild plant Elymus tsukushiensis.</title>
        <authorList>
            <person name="Ghim S.-Y."/>
            <person name="Hwang Y.-J."/>
            <person name="Son J.-S."/>
            <person name="Shin J.-H."/>
        </authorList>
    </citation>
    <scope>NUCLEOTIDE SEQUENCE [LARGE SCALE GENOMIC DNA]</scope>
    <source>
        <strain evidence="2 3">KUDC0627</strain>
    </source>
</reference>
<dbReference type="EMBL" id="CP041692">
    <property type="protein sequence ID" value="QDP96842.1"/>
    <property type="molecule type" value="Genomic_DNA"/>
</dbReference>
<dbReference type="KEGG" id="mik:FOE78_13805"/>
<sequence>MPNILIRAHKSPFRIASAEESLEQNLLGRNAGNLIFSQSVCRLLSTRGTSERTVNLAGLERSFRPASAAEPIDRLVLPLANAFRPGYQDQLARMTKIIKRAAVPVTVLGVGAQGDAGRHPPPGRRDRSSSHRLRTGCPAARLRADRRTR</sequence>
<dbReference type="Proteomes" id="UP000319263">
    <property type="component" value="Chromosome"/>
</dbReference>
<evidence type="ECO:0000313" key="2">
    <source>
        <dbReference type="EMBL" id="QDP96842.1"/>
    </source>
</evidence>